<reference evidence="1" key="1">
    <citation type="journal article" date="2018" name="Genome Res.">
        <title>The genomic architecture and molecular evolution of ant odorant receptors.</title>
        <authorList>
            <person name="McKenzie S.K."/>
            <person name="Kronauer D.J.C."/>
        </authorList>
    </citation>
    <scope>NUCLEOTIDE SEQUENCE [LARGE SCALE GENOMIC DNA]</scope>
    <source>
        <strain evidence="1">Clonal line C1</strain>
    </source>
</reference>
<gene>
    <name evidence="1" type="ORF">DMN91_003220</name>
</gene>
<comment type="caution">
    <text evidence="1">The sequence shown here is derived from an EMBL/GenBank/DDBJ whole genome shotgun (WGS) entry which is preliminary data.</text>
</comment>
<dbReference type="AlphaFoldDB" id="A0A3L8DZ98"/>
<proteinExistence type="predicted"/>
<reference evidence="1" key="2">
    <citation type="submission" date="2018-07" db="EMBL/GenBank/DDBJ databases">
        <authorList>
            <person name="Mckenzie S.K."/>
            <person name="Kronauer D.J.C."/>
        </authorList>
    </citation>
    <scope>NUCLEOTIDE SEQUENCE</scope>
    <source>
        <strain evidence="1">Clonal line C1</strain>
    </source>
</reference>
<sequence length="143" mass="15937">MTSTYTYYYVKTVVADGQPPKTYKFAKGYPVQATKDAWSTAGRYNLLSRLLRGGLSGSGDVHHPANTTFKLFVSLDRSARSIPEQFEIPSHLGVAERSATMSYYGGYGGDEDVFVRETVEVKRFLPSLFNIKVVRCTSQSSCR</sequence>
<accession>A0A3L8DZ98</accession>
<organism evidence="1">
    <name type="scientific">Ooceraea biroi</name>
    <name type="common">Clonal raider ant</name>
    <name type="synonym">Cerapachys biroi</name>
    <dbReference type="NCBI Taxonomy" id="2015173"/>
    <lineage>
        <taxon>Eukaryota</taxon>
        <taxon>Metazoa</taxon>
        <taxon>Ecdysozoa</taxon>
        <taxon>Arthropoda</taxon>
        <taxon>Hexapoda</taxon>
        <taxon>Insecta</taxon>
        <taxon>Pterygota</taxon>
        <taxon>Neoptera</taxon>
        <taxon>Endopterygota</taxon>
        <taxon>Hymenoptera</taxon>
        <taxon>Apocrita</taxon>
        <taxon>Aculeata</taxon>
        <taxon>Formicoidea</taxon>
        <taxon>Formicidae</taxon>
        <taxon>Dorylinae</taxon>
        <taxon>Ooceraea</taxon>
    </lineage>
</organism>
<evidence type="ECO:0000313" key="1">
    <source>
        <dbReference type="EMBL" id="RLU25128.1"/>
    </source>
</evidence>
<name>A0A3L8DZ98_OOCBI</name>
<dbReference type="EMBL" id="QOIP01000003">
    <property type="protein sequence ID" value="RLU25128.1"/>
    <property type="molecule type" value="Genomic_DNA"/>
</dbReference>
<dbReference type="Proteomes" id="UP000279307">
    <property type="component" value="Chromosome 3"/>
</dbReference>
<protein>
    <submittedName>
        <fullName evidence="1">Uncharacterized protein</fullName>
    </submittedName>
</protein>